<keyword evidence="3" id="KW-1185">Reference proteome</keyword>
<accession>A0A2N3L8T1</accession>
<proteinExistence type="predicted"/>
<evidence type="ECO:0000313" key="3">
    <source>
        <dbReference type="Proteomes" id="UP000233332"/>
    </source>
</evidence>
<dbReference type="Pfam" id="PF04101">
    <property type="entry name" value="Glyco_tran_28_C"/>
    <property type="match status" value="1"/>
</dbReference>
<dbReference type="GO" id="GO:0016758">
    <property type="term" value="F:hexosyltransferase activity"/>
    <property type="evidence" value="ECO:0007669"/>
    <property type="project" value="InterPro"/>
</dbReference>
<name>A0A2N3L8T1_9PROT</name>
<evidence type="ECO:0000313" key="2">
    <source>
        <dbReference type="EMBL" id="PKR59263.1"/>
    </source>
</evidence>
<gene>
    <name evidence="2" type="ORF">COO92_04225</name>
</gene>
<reference evidence="2 3" key="1">
    <citation type="submission" date="2017-09" db="EMBL/GenBank/DDBJ databases">
        <title>Biodiversity and function of Thalassospira species in the particle-attached aromatic-hydrocarbon-degrading consortia from the surface seawater of the China South Sea.</title>
        <authorList>
            <person name="Dong C."/>
            <person name="Lai Q."/>
            <person name="Shao Z."/>
        </authorList>
    </citation>
    <scope>NUCLEOTIDE SEQUENCE [LARGE SCALE GENOMIC DNA]</scope>
    <source>
        <strain evidence="2 3">139Z-12</strain>
    </source>
</reference>
<dbReference type="AlphaFoldDB" id="A0A2N3L8T1"/>
<dbReference type="EMBL" id="NXGX01000002">
    <property type="protein sequence ID" value="PKR59263.1"/>
    <property type="molecule type" value="Genomic_DNA"/>
</dbReference>
<dbReference type="InterPro" id="IPR007235">
    <property type="entry name" value="Glyco_trans_28_C"/>
</dbReference>
<dbReference type="PANTHER" id="PTHR21015:SF28">
    <property type="entry name" value="SLL1722 PROTEIN"/>
    <property type="match status" value="1"/>
</dbReference>
<evidence type="ECO:0000259" key="1">
    <source>
        <dbReference type="Pfam" id="PF04101"/>
    </source>
</evidence>
<comment type="caution">
    <text evidence="2">The sequence shown here is derived from an EMBL/GenBank/DDBJ whole genome shotgun (WGS) entry which is preliminary data.</text>
</comment>
<organism evidence="2 3">
    <name type="scientific">Thalassospira lohafexi</name>
    <dbReference type="NCBI Taxonomy" id="744227"/>
    <lineage>
        <taxon>Bacteria</taxon>
        <taxon>Pseudomonadati</taxon>
        <taxon>Pseudomonadota</taxon>
        <taxon>Alphaproteobacteria</taxon>
        <taxon>Rhodospirillales</taxon>
        <taxon>Thalassospiraceae</taxon>
        <taxon>Thalassospira</taxon>
    </lineage>
</organism>
<dbReference type="RefSeq" id="WP_101300202.1">
    <property type="nucleotide sequence ID" value="NZ_NXGX01000002.1"/>
</dbReference>
<protein>
    <submittedName>
        <fullName evidence="2">Glycosyl transferase</fullName>
    </submittedName>
</protein>
<sequence>MTDVMVYVQHLLGIGHVRRMAVINQAMRGHGLTVTVASGGIPDPALDFAADEIVQLPACRTADSNFSGLVDANDCPVDEDWKICRTQDLLAAFKKASPKLLLIEMFPFGRRAFRFELIPLMDVAKKAGVPIVCSVRDLLVRKKDPGKTKWMRDIARQYFDKVLVHGDPDLFGFDHSFPYANDIADLITYTGYVAPTNASEYLTGQDDTRSGVLVSAGGGAVGAELIEIAIAAREHSDRFRNAQWDIVAGPHFAQERFDAVSQTLPSGMILHRFLPDFRARMAKAAVSVSQAGYNTLMDVLSTKTPAVMVPFAEGGESEQKERGEILSSAGVISLLDLSGLTAQSLAKQIDRANQPQNLSIALDGAQRTAALIAALIKGSA</sequence>
<keyword evidence="2" id="KW-0808">Transferase</keyword>
<dbReference type="PANTHER" id="PTHR21015">
    <property type="entry name" value="UDP-N-ACETYLGLUCOSAMINE--N-ACETYLMURAMYL-(PENTAPEPTIDE) PYROPHOSPHORYL-UNDECAPRENOL N-ACETYLGLUCOSAMINE TRANSFERASE 1"/>
    <property type="match status" value="1"/>
</dbReference>
<dbReference type="Proteomes" id="UP000233332">
    <property type="component" value="Unassembled WGS sequence"/>
</dbReference>
<dbReference type="SUPFAM" id="SSF53756">
    <property type="entry name" value="UDP-Glycosyltransferase/glycogen phosphorylase"/>
    <property type="match status" value="1"/>
</dbReference>
<feature type="domain" description="Glycosyl transferase family 28 C-terminal" evidence="1">
    <location>
        <begin position="218"/>
        <end position="357"/>
    </location>
</feature>
<dbReference type="Gene3D" id="3.40.50.2000">
    <property type="entry name" value="Glycogen Phosphorylase B"/>
    <property type="match status" value="1"/>
</dbReference>